<evidence type="ECO:0000313" key="3">
    <source>
        <dbReference type="Proteomes" id="UP000002149"/>
    </source>
</evidence>
<dbReference type="EMBL" id="AE017356">
    <property type="protein sequence ID" value="AAW47103.1"/>
    <property type="molecule type" value="Genomic_DNA"/>
</dbReference>
<dbReference type="AlphaFoldDB" id="Q5K780"/>
<proteinExistence type="predicted"/>
<gene>
    <name evidence="2" type="ordered locus">CNN00790</name>
</gene>
<dbReference type="Proteomes" id="UP000002149">
    <property type="component" value="Chromosome 14"/>
</dbReference>
<feature type="compositionally biased region" description="Low complexity" evidence="1">
    <location>
        <begin position="226"/>
        <end position="260"/>
    </location>
</feature>
<dbReference type="InterPro" id="IPR019410">
    <property type="entry name" value="Methyltransf_16"/>
</dbReference>
<name>Q5K780_CRYD1</name>
<dbReference type="VEuPathDB" id="FungiDB:CNN00790"/>
<dbReference type="SUPFAM" id="SSF53335">
    <property type="entry name" value="S-adenosyl-L-methionine-dependent methyltransferases"/>
    <property type="match status" value="1"/>
</dbReference>
<keyword evidence="3" id="KW-1185">Reference proteome</keyword>
<reference evidence="2 3" key="1">
    <citation type="journal article" date="2005" name="Science">
        <title>The genome of the basidiomycetous yeast and human pathogen Cryptococcus neoformans.</title>
        <authorList>
            <person name="Loftus B.J."/>
            <person name="Fung E."/>
            <person name="Roncaglia P."/>
            <person name="Rowley D."/>
            <person name="Amedeo P."/>
            <person name="Bruno D."/>
            <person name="Vamathevan J."/>
            <person name="Miranda M."/>
            <person name="Anderson I.J."/>
            <person name="Fraser J.A."/>
            <person name="Allen J.E."/>
            <person name="Bosdet I.E."/>
            <person name="Brent M.R."/>
            <person name="Chiu R."/>
            <person name="Doering T.L."/>
            <person name="Donlin M.J."/>
            <person name="D'Souza C.A."/>
            <person name="Fox D.S."/>
            <person name="Grinberg V."/>
            <person name="Fu J."/>
            <person name="Fukushima M."/>
            <person name="Haas B.J."/>
            <person name="Huang J.C."/>
            <person name="Janbon G."/>
            <person name="Jones S.J."/>
            <person name="Koo H.L."/>
            <person name="Krzywinski M.I."/>
            <person name="Kwon-Chung J.K."/>
            <person name="Lengeler K.B."/>
            <person name="Maiti R."/>
            <person name="Marra M.A."/>
            <person name="Marra R.E."/>
            <person name="Mathewson C.A."/>
            <person name="Mitchell T.G."/>
            <person name="Pertea M."/>
            <person name="Riggs F.R."/>
            <person name="Salzberg S.L."/>
            <person name="Schein J.E."/>
            <person name="Shvartsbeyn A."/>
            <person name="Shin H."/>
            <person name="Shumway M."/>
            <person name="Specht C.A."/>
            <person name="Suh B.B."/>
            <person name="Tenney A."/>
            <person name="Utterback T.R."/>
            <person name="Wickes B.L."/>
            <person name="Wortman J.R."/>
            <person name="Wye N.H."/>
            <person name="Kronstad J.W."/>
            <person name="Lodge J.K."/>
            <person name="Heitman J."/>
            <person name="Davis R.W."/>
            <person name="Fraser C.M."/>
            <person name="Hyman R.W."/>
        </authorList>
    </citation>
    <scope>NUCLEOTIDE SEQUENCE [LARGE SCALE GENOMIC DNA]</scope>
    <source>
        <strain evidence="3">JEC21 / ATCC MYA-565</strain>
    </source>
</reference>
<dbReference type="OrthoDB" id="433955at2759"/>
<dbReference type="GO" id="GO:0008276">
    <property type="term" value="F:protein methyltransferase activity"/>
    <property type="evidence" value="ECO:0000318"/>
    <property type="project" value="GO_Central"/>
</dbReference>
<dbReference type="InParanoid" id="Q5K780"/>
<dbReference type="Pfam" id="PF10294">
    <property type="entry name" value="Methyltransf_16"/>
    <property type="match status" value="1"/>
</dbReference>
<dbReference type="PaxDb" id="214684-Q5K780"/>
<dbReference type="Gene3D" id="3.40.50.150">
    <property type="entry name" value="Vaccinia Virus protein VP39"/>
    <property type="match status" value="1"/>
</dbReference>
<accession>Q5K780</accession>
<dbReference type="PANTHER" id="PTHR14614">
    <property type="entry name" value="HEPATOCELLULAR CARCINOMA-ASSOCIATED ANTIGEN"/>
    <property type="match status" value="1"/>
</dbReference>
<dbReference type="HOGENOM" id="CLU_030437_1_0_1"/>
<feature type="region of interest" description="Disordered" evidence="1">
    <location>
        <begin position="219"/>
        <end position="267"/>
    </location>
</feature>
<dbReference type="eggNOG" id="KOG2793">
    <property type="taxonomic scope" value="Eukaryota"/>
</dbReference>
<dbReference type="STRING" id="214684.Q5K780"/>
<protein>
    <submittedName>
        <fullName evidence="2">Uncharacterized protein</fullName>
    </submittedName>
</protein>
<evidence type="ECO:0000313" key="2">
    <source>
        <dbReference type="EMBL" id="AAW47103.1"/>
    </source>
</evidence>
<dbReference type="RefSeq" id="XP_568620.1">
    <property type="nucleotide sequence ID" value="XM_568620.2"/>
</dbReference>
<evidence type="ECO:0000256" key="1">
    <source>
        <dbReference type="SAM" id="MobiDB-lite"/>
    </source>
</evidence>
<organism evidence="2 3">
    <name type="scientific">Cryptococcus deneoformans (strain JEC21 / ATCC MYA-565)</name>
    <name type="common">Cryptococcus neoformans var. neoformans serotype D</name>
    <dbReference type="NCBI Taxonomy" id="214684"/>
    <lineage>
        <taxon>Eukaryota</taxon>
        <taxon>Fungi</taxon>
        <taxon>Dikarya</taxon>
        <taxon>Basidiomycota</taxon>
        <taxon>Agaricomycotina</taxon>
        <taxon>Tremellomycetes</taxon>
        <taxon>Tremellales</taxon>
        <taxon>Cryptococcaceae</taxon>
        <taxon>Cryptococcus</taxon>
        <taxon>Cryptococcus neoformans species complex</taxon>
    </lineage>
</organism>
<dbReference type="KEGG" id="cne:CNN00790"/>
<sequence length="568" mass="61968">MSVPSTFLPHLPRSQYTLHPLNPTELLSYIADLRELYLPPIHGGFHAADVLEDGADSSSEEGNKNDRRVKKEIREIKRKRRFSAGLVETMEGMGLGLDVALPAKTETIVEDKINEEMEDTEDTEEEYEELETPHLEPFEREWAERWLSGVVRRAQGWLEENEGDEKTEGTKDIEAILRDATAVLAMMAGTSAAGSLTRHLIFPIADYLGPALSKVRSRVTPNPMHSPSTSTFLASFSTSPTSPLTLRTRLPPSPTTSTSANRGARPQKANRSLLPILLHDAPMSDHLSVGVQTWGSAILLGRQIALHPSDYGLFPPSGVNRGVRVLELGAGTGLLSILSRKLLDLNAIASDTHSGLVVATDFLPSVLDNLKICVDLNFPPALTSNGIESITDIARNEGIHIAKLDWTTFPAFMAKGGQGDEEQMGVFARDGTFDLVLASDCVYDETHAKLLREVAAWVLRLPEGENDQGGTFHILSPLRPTFAPELESIDQHFPPLSTYTPLSDRSAAAALSPDPSAVAPELRGEGLGISKGLKLGTRGEGKRGVKGRKGEGRIDEAQGYWWWEVGWG</sequence>
<dbReference type="InterPro" id="IPR029063">
    <property type="entry name" value="SAM-dependent_MTases_sf"/>
</dbReference>
<dbReference type="GeneID" id="3255308"/>
<dbReference type="GO" id="GO:0008757">
    <property type="term" value="F:S-adenosylmethionine-dependent methyltransferase activity"/>
    <property type="evidence" value="ECO:0007669"/>
    <property type="project" value="UniProtKB-ARBA"/>
</dbReference>
<dbReference type="OMA" id="WLEDHES"/>
<dbReference type="PANTHER" id="PTHR14614:SF142">
    <property type="entry name" value="FAM86 N-TERMINAL DOMAIN-CONTAINING PROTEIN"/>
    <property type="match status" value="1"/>
</dbReference>
<dbReference type="CDD" id="cd02440">
    <property type="entry name" value="AdoMet_MTases"/>
    <property type="match status" value="1"/>
</dbReference>